<gene>
    <name evidence="2" type="ORF">KP78_02020</name>
</gene>
<evidence type="ECO:0000313" key="2">
    <source>
        <dbReference type="EMBL" id="KIL51832.1"/>
    </source>
</evidence>
<proteinExistence type="predicted"/>
<feature type="transmembrane region" description="Helical" evidence="1">
    <location>
        <begin position="108"/>
        <end position="133"/>
    </location>
</feature>
<accession>A0A0C2VSC7</accession>
<evidence type="ECO:0000313" key="3">
    <source>
        <dbReference type="Proteomes" id="UP000031938"/>
    </source>
</evidence>
<dbReference type="AlphaFoldDB" id="A0A0C2VSC7"/>
<organism evidence="2 3">
    <name type="scientific">Jeotgalibacillus soli</name>
    <dbReference type="NCBI Taxonomy" id="889306"/>
    <lineage>
        <taxon>Bacteria</taxon>
        <taxon>Bacillati</taxon>
        <taxon>Bacillota</taxon>
        <taxon>Bacilli</taxon>
        <taxon>Bacillales</taxon>
        <taxon>Caryophanaceae</taxon>
        <taxon>Jeotgalibacillus</taxon>
    </lineage>
</organism>
<dbReference type="RefSeq" id="WP_041085576.1">
    <property type="nucleotide sequence ID" value="NZ_JXRP01000006.1"/>
</dbReference>
<evidence type="ECO:0008006" key="4">
    <source>
        <dbReference type="Google" id="ProtNLM"/>
    </source>
</evidence>
<feature type="transmembrane region" description="Helical" evidence="1">
    <location>
        <begin position="61"/>
        <end position="88"/>
    </location>
</feature>
<dbReference type="InterPro" id="IPR053046">
    <property type="entry name" value="ABC-5_transporter"/>
</dbReference>
<feature type="transmembrane region" description="Helical" evidence="1">
    <location>
        <begin position="240"/>
        <end position="258"/>
    </location>
</feature>
<dbReference type="EMBL" id="JXRP01000006">
    <property type="protein sequence ID" value="KIL51832.1"/>
    <property type="molecule type" value="Genomic_DNA"/>
</dbReference>
<feature type="transmembrane region" description="Helical" evidence="1">
    <location>
        <begin position="20"/>
        <end position="41"/>
    </location>
</feature>
<protein>
    <recommendedName>
        <fullName evidence="4">Multidrug ABC transporter permease</fullName>
    </recommendedName>
</protein>
<keyword evidence="1" id="KW-0472">Membrane</keyword>
<evidence type="ECO:0000256" key="1">
    <source>
        <dbReference type="SAM" id="Phobius"/>
    </source>
</evidence>
<name>A0A0C2VSC7_9BACL</name>
<dbReference type="Proteomes" id="UP000031938">
    <property type="component" value="Unassembled WGS sequence"/>
</dbReference>
<keyword evidence="3" id="KW-1185">Reference proteome</keyword>
<keyword evidence="1" id="KW-1133">Transmembrane helix</keyword>
<feature type="transmembrane region" description="Helical" evidence="1">
    <location>
        <begin position="270"/>
        <end position="295"/>
    </location>
</feature>
<dbReference type="PANTHER" id="PTHR39177">
    <property type="entry name" value="ABC TRANSPORTER PERMEASE YTRC-RELATED"/>
    <property type="match status" value="1"/>
</dbReference>
<feature type="transmembrane region" description="Helical" evidence="1">
    <location>
        <begin position="307"/>
        <end position="325"/>
    </location>
</feature>
<feature type="transmembrane region" description="Helical" evidence="1">
    <location>
        <begin position="337"/>
        <end position="359"/>
    </location>
</feature>
<dbReference type="PANTHER" id="PTHR39177:SF1">
    <property type="entry name" value="ABC TRANSPORTER PERMEASE YTRC-RELATED"/>
    <property type="match status" value="1"/>
</dbReference>
<dbReference type="PATRIC" id="fig|889306.3.peg.204"/>
<dbReference type="OrthoDB" id="1706490at2"/>
<keyword evidence="1" id="KW-0812">Transmembrane</keyword>
<dbReference type="STRING" id="889306.KP78_02020"/>
<sequence length="654" mass="73990">MKSGILSLNKGLFQQQARSILWIAIFFTLALIIMLPLSILINSLSIQDPSEFYRPTTDFNHLFAFSFPFQLVAFATFPVLLGIILVNYTSNKAATDFMHSLPFTRQSILSHSYLIGIASLFIPLLTTAILTAILRPFIKVTFYSWIEILVWLGVSFFIVLFMFIVTITVGMFVGSSLLHGGLTYLIIVLPAVMISLLLVNAQYYVNGLALTAYTEELLTKGIFFVRLAELNYDPFTLLEYGIYTLLAAALVLISYIAYAKRPTEATDQSIVFPFFRYVFLFGLTLFVMLISGFYFSEIQQGSVVWSFIGYLIGAFIGYTILQMILQKTLRLSWPWKGFVSYLAALALLLIPASFIAGFYENKLPDADEVASIVVHNPYTGEQPPMEGLTDEETINQVMALHEALINEGQTFRHDLEAISIKYTLGNGNTLSREYRVDYDTLDQLTEELRNNEEFKRKTEPVFFADRDADILYAEVFDPTGYTADRITDLDNIDELLAEMKKDVFTVPSRALFSYGSYNYIGEIILSRDEHSSLVLPIYSDYTNTIEWMKENGFATGLMLPENIESAIVIPTFNEENRMEIDNVVYGMADLDQLPEPNFVTMDPAQIEILLEVGQQGYYSDYTIVIPAEGKPQHFILGFDAEDVPDFVAEALPLR</sequence>
<feature type="transmembrane region" description="Helical" evidence="1">
    <location>
        <begin position="184"/>
        <end position="205"/>
    </location>
</feature>
<reference evidence="2 3" key="1">
    <citation type="submission" date="2015-01" db="EMBL/GenBank/DDBJ databases">
        <title>Genome sequencing of Jeotgalibacillus soli.</title>
        <authorList>
            <person name="Goh K.M."/>
            <person name="Chan K.-G."/>
            <person name="Yaakop A.S."/>
            <person name="Ee R."/>
            <person name="Gan H.M."/>
            <person name="Chan C.S."/>
        </authorList>
    </citation>
    <scope>NUCLEOTIDE SEQUENCE [LARGE SCALE GENOMIC DNA]</scope>
    <source>
        <strain evidence="2 3">P9</strain>
    </source>
</reference>
<feature type="transmembrane region" description="Helical" evidence="1">
    <location>
        <begin position="148"/>
        <end position="172"/>
    </location>
</feature>
<comment type="caution">
    <text evidence="2">The sequence shown here is derived from an EMBL/GenBank/DDBJ whole genome shotgun (WGS) entry which is preliminary data.</text>
</comment>